<evidence type="ECO:0008006" key="3">
    <source>
        <dbReference type="Google" id="ProtNLM"/>
    </source>
</evidence>
<reference evidence="1 2" key="1">
    <citation type="journal article" date="2019" name="Genome Biol. Evol.">
        <title>Insights into the evolution of the New World diploid cottons (Gossypium, subgenus Houzingenia) based on genome sequencing.</title>
        <authorList>
            <person name="Grover C.E."/>
            <person name="Arick M.A. 2nd"/>
            <person name="Thrash A."/>
            <person name="Conover J.L."/>
            <person name="Sanders W.S."/>
            <person name="Peterson D.G."/>
            <person name="Frelichowski J.E."/>
            <person name="Scheffler J.A."/>
            <person name="Scheffler B.E."/>
            <person name="Wendel J.F."/>
        </authorList>
    </citation>
    <scope>NUCLEOTIDE SEQUENCE [LARGE SCALE GENOMIC DNA]</scope>
    <source>
        <strain evidence="1">5</strain>
        <tissue evidence="1">Leaf</tissue>
    </source>
</reference>
<dbReference type="Proteomes" id="UP000593579">
    <property type="component" value="Unassembled WGS sequence"/>
</dbReference>
<proteinExistence type="predicted"/>
<dbReference type="AlphaFoldDB" id="A0A7J9BPT9"/>
<name>A0A7J9BPT9_GOSGO</name>
<feature type="non-terminal residue" evidence="1">
    <location>
        <position position="1"/>
    </location>
</feature>
<dbReference type="EMBL" id="JABEZY010000005">
    <property type="protein sequence ID" value="MBA0738196.1"/>
    <property type="molecule type" value="Genomic_DNA"/>
</dbReference>
<evidence type="ECO:0000313" key="2">
    <source>
        <dbReference type="Proteomes" id="UP000593579"/>
    </source>
</evidence>
<gene>
    <name evidence="1" type="ORF">Gogos_011592</name>
</gene>
<evidence type="ECO:0000313" key="1">
    <source>
        <dbReference type="EMBL" id="MBA0738196.1"/>
    </source>
</evidence>
<keyword evidence="2" id="KW-1185">Reference proteome</keyword>
<dbReference type="PANTHER" id="PTHR34023:SF4">
    <property type="entry name" value="RNASE H TYPE-1 DOMAIN-CONTAINING PROTEIN"/>
    <property type="match status" value="1"/>
</dbReference>
<organism evidence="1 2">
    <name type="scientific">Gossypium gossypioides</name>
    <name type="common">Mexican cotton</name>
    <name type="synonym">Selera gossypioides</name>
    <dbReference type="NCBI Taxonomy" id="34282"/>
    <lineage>
        <taxon>Eukaryota</taxon>
        <taxon>Viridiplantae</taxon>
        <taxon>Streptophyta</taxon>
        <taxon>Embryophyta</taxon>
        <taxon>Tracheophyta</taxon>
        <taxon>Spermatophyta</taxon>
        <taxon>Magnoliopsida</taxon>
        <taxon>eudicotyledons</taxon>
        <taxon>Gunneridae</taxon>
        <taxon>Pentapetalae</taxon>
        <taxon>rosids</taxon>
        <taxon>malvids</taxon>
        <taxon>Malvales</taxon>
        <taxon>Malvaceae</taxon>
        <taxon>Malvoideae</taxon>
        <taxon>Gossypium</taxon>
    </lineage>
</organism>
<dbReference type="OrthoDB" id="996233at2759"/>
<accession>A0A7J9BPT9</accession>
<protein>
    <recommendedName>
        <fullName evidence="3">RNase H type-1 domain-containing protein</fullName>
    </recommendedName>
</protein>
<sequence length="97" mass="11202">KKQIKGRNRWGGERTKWWLAGGFQNGNSLAVVSKIDKIRMIHDLCSKNWQIKFQHIQRDGNKVTGHLAKVDGDKLDYLVILDDPLHFVIGLLEEDIH</sequence>
<comment type="caution">
    <text evidence="1">The sequence shown here is derived from an EMBL/GenBank/DDBJ whole genome shotgun (WGS) entry which is preliminary data.</text>
</comment>
<dbReference type="PANTHER" id="PTHR34023">
    <property type="entry name" value="RNASE H DOMAIN-CONTAINING PROTEIN"/>
    <property type="match status" value="1"/>
</dbReference>